<feature type="transmembrane region" description="Helical" evidence="2">
    <location>
        <begin position="67"/>
        <end position="90"/>
    </location>
</feature>
<evidence type="ECO:0000256" key="2">
    <source>
        <dbReference type="SAM" id="Phobius"/>
    </source>
</evidence>
<dbReference type="AlphaFoldDB" id="A0ABD3CQX5"/>
<accession>A0ABD3CQX5</accession>
<evidence type="ECO:0000256" key="1">
    <source>
        <dbReference type="SAM" id="MobiDB-lite"/>
    </source>
</evidence>
<feature type="compositionally biased region" description="Basic and acidic residues" evidence="1">
    <location>
        <begin position="22"/>
        <end position="34"/>
    </location>
</feature>
<feature type="region of interest" description="Disordered" evidence="1">
    <location>
        <begin position="20"/>
        <end position="42"/>
    </location>
</feature>
<feature type="domain" description="DUF6821" evidence="3">
    <location>
        <begin position="20"/>
        <end position="103"/>
    </location>
</feature>
<dbReference type="PANTHER" id="PTHR33646">
    <property type="entry name" value="GB|AAF00631.1"/>
    <property type="match status" value="1"/>
</dbReference>
<dbReference type="EMBL" id="JAVIJP010000032">
    <property type="protein sequence ID" value="KAL3632375.1"/>
    <property type="molecule type" value="Genomic_DNA"/>
</dbReference>
<proteinExistence type="predicted"/>
<dbReference type="Proteomes" id="UP001632038">
    <property type="component" value="Unassembled WGS sequence"/>
</dbReference>
<name>A0ABD3CQX5_9LAMI</name>
<sequence>MNCLNQADLQDWELLPQEEFDLDSKQHDERDSDGIKAYSKPSKEIKSCEKSVEESDDGGNLKSIWKWSLNGISTICSFGVAAASFCIIILGNNRKNEMIKNQQSRKLDDAISALGSAIITRARVTVGGYYDTNL</sequence>
<dbReference type="PANTHER" id="PTHR33646:SF2">
    <property type="entry name" value="F20H23.8 PROTEIN"/>
    <property type="match status" value="1"/>
</dbReference>
<evidence type="ECO:0000313" key="5">
    <source>
        <dbReference type="Proteomes" id="UP001632038"/>
    </source>
</evidence>
<evidence type="ECO:0000313" key="4">
    <source>
        <dbReference type="EMBL" id="KAL3632375.1"/>
    </source>
</evidence>
<protein>
    <recommendedName>
        <fullName evidence="3">DUF6821 domain-containing protein</fullName>
    </recommendedName>
</protein>
<organism evidence="4 5">
    <name type="scientific">Castilleja foliolosa</name>
    <dbReference type="NCBI Taxonomy" id="1961234"/>
    <lineage>
        <taxon>Eukaryota</taxon>
        <taxon>Viridiplantae</taxon>
        <taxon>Streptophyta</taxon>
        <taxon>Embryophyta</taxon>
        <taxon>Tracheophyta</taxon>
        <taxon>Spermatophyta</taxon>
        <taxon>Magnoliopsida</taxon>
        <taxon>eudicotyledons</taxon>
        <taxon>Gunneridae</taxon>
        <taxon>Pentapetalae</taxon>
        <taxon>asterids</taxon>
        <taxon>lamiids</taxon>
        <taxon>Lamiales</taxon>
        <taxon>Orobanchaceae</taxon>
        <taxon>Pedicularideae</taxon>
        <taxon>Castillejinae</taxon>
        <taxon>Castilleja</taxon>
    </lineage>
</organism>
<gene>
    <name evidence="4" type="ORF">CASFOL_025359</name>
</gene>
<dbReference type="Pfam" id="PF20705">
    <property type="entry name" value="DUF6821"/>
    <property type="match status" value="1"/>
</dbReference>
<keyword evidence="2" id="KW-1133">Transmembrane helix</keyword>
<keyword evidence="5" id="KW-1185">Reference proteome</keyword>
<dbReference type="InterPro" id="IPR045883">
    <property type="entry name" value="At4g13530-like"/>
</dbReference>
<dbReference type="InterPro" id="IPR049224">
    <property type="entry name" value="DUF6821"/>
</dbReference>
<keyword evidence="2" id="KW-0812">Transmembrane</keyword>
<reference evidence="5" key="1">
    <citation type="journal article" date="2024" name="IScience">
        <title>Strigolactones Initiate the Formation of Haustorium-like Structures in Castilleja.</title>
        <authorList>
            <person name="Buerger M."/>
            <person name="Peterson D."/>
            <person name="Chory J."/>
        </authorList>
    </citation>
    <scope>NUCLEOTIDE SEQUENCE [LARGE SCALE GENOMIC DNA]</scope>
</reference>
<keyword evidence="2" id="KW-0472">Membrane</keyword>
<evidence type="ECO:0000259" key="3">
    <source>
        <dbReference type="Pfam" id="PF20705"/>
    </source>
</evidence>
<comment type="caution">
    <text evidence="4">The sequence shown here is derived from an EMBL/GenBank/DDBJ whole genome shotgun (WGS) entry which is preliminary data.</text>
</comment>